<organism evidence="4 5">
    <name type="scientific">Leptothrix cholodnii (strain ATCC 51168 / LMG 8142 / SP-6)</name>
    <name type="common">Leptothrix discophora (strain SP-6)</name>
    <dbReference type="NCBI Taxonomy" id="395495"/>
    <lineage>
        <taxon>Bacteria</taxon>
        <taxon>Pseudomonadati</taxon>
        <taxon>Pseudomonadota</taxon>
        <taxon>Betaproteobacteria</taxon>
        <taxon>Burkholderiales</taxon>
        <taxon>Sphaerotilaceae</taxon>
        <taxon>Leptothrix</taxon>
    </lineage>
</organism>
<dbReference type="STRING" id="395495.Lcho_3520"/>
<dbReference type="EMBL" id="CP001013">
    <property type="protein sequence ID" value="ACB35774.1"/>
    <property type="molecule type" value="Genomic_DNA"/>
</dbReference>
<evidence type="ECO:0000256" key="2">
    <source>
        <dbReference type="SAM" id="Phobius"/>
    </source>
</evidence>
<sequence length="1450" mass="155576" precursor="true">MSLASRSLALVHRGRALAQPLVSGLLRAAIGVASIVVAAWLTLQWGILPRLDHWRPEIEAWSSRSLGLPVRIGTLAVRGDLWSPTILVRDLQLLAANGQPGLRLADVEAVITPGSLLPRSLTDWRPHLRRLSLRGADLAVQRLDDGRWQLAGLVLADGDGSTARRLVDWLLRQGEVVIAASTLTYADTRLGPAPARLSDIELLWRNRLGRHRLTLGLSAPPDWGGPLRAELDLREPLLAAAGLWRSGDWARWRTDIQAQLPAVALRRAQALLPQSVTNGRSWQGGNGALSLALRRDQGEWRSARITADLRDLQLSPAPGAEPLRIAQLAGTLVAQIDARSLQLQASDWQLQLADGAAPSATRTTAPASSWSLNWDRSDAAQARHTLQADRLDIATLATLVPALAQALAPSASTSAPPAAPGWLASSRPAGTLRDLELQWNAPPGAAPTWRASGRLNGLSLQPGEPAAPTGTDPPGSGVGRPGLSPADLRFRASQAGGEAELDMRAGWLAFPGLFEEPRLPLDRLQAQLRWRLIPDGASARPAAVEIDVRHLQVDNADLRGEASGRWQVRLTDRAVDDRAARAWAAWPGQLELQARVAQGDATRVHRYLPQAIPADVRHYVRDAVRAGQVHDWQAQVRGALREFPFADPAQGRFEIGGRVRGVTLDYVPASLGLAGPAWPRLSQLDGGLHFERLGMQIRQASARLADSGRGETLLTGVDGGITDLAHQPELKLEGRASGPLDDMLHYVDRSPVGGWLAQALAQASGSGAAALDLKLAIPLLDAERSRVTGRLALAGSQFQIHPLVPRLSDVRGELTFNEQGFTLRPTRARALGGSVLLQGGMDADQPVRLSAEGQASAEGLRLAAPHEALATLARQMTGQAPYRLQIAIDRQGTRVDVASALTGLALQLPAPLGKSAELAWPLRLQVDDTTPGEGSRWSLRLADRVAARWQTEATGAMPERGWLQVGQATRDAMPALPSEGWSVSLADARLSIDAWTQWFDRLGERPGGASAAAPARPSDRTESLAALHDVRLQLGELEWRGRRFHQVDARLVQSAGIDGQHWNGRVEAQELAGDIELRLPPQPSQPARMRARLTRLTLARADGGASAPTRASAPMQSFDPIAEPTPAASATDGATARASPLPSLDIEVEQFQLGQRPMGRLVLRAGHRPGSRAGAWHDEWQIDQLSLQTPDARLAATGVWQTTPGAAGVPLSALERSGSTRLNFKLTLDDSGALLDQLGWPGTVQGGRGSLQGRIGWPGSPFDPSVRQLDGQLRIDLSAGQFLQADPGVAKLLGILSLQSLPRRFLLDFRDLFQQGFSFDQIDGDVDLQAGLARTRNLRMRGVQALVLTEGEADLNAETQDLHVWIVPDLDAGAASLAYAVINPAVGLGTLLGQLFLRRSLTEAATREFRVGGTWDTPSVTPIGRQQGRPLPQPTGDPAEAAASQPATQP</sequence>
<dbReference type="Proteomes" id="UP000001693">
    <property type="component" value="Chromosome"/>
</dbReference>
<dbReference type="HOGENOM" id="CLU_003522_4_0_4"/>
<keyword evidence="5" id="KW-1185">Reference proteome</keyword>
<keyword evidence="2" id="KW-1133">Transmembrane helix</keyword>
<accession>B1Y3S1</accession>
<reference evidence="4 5" key="1">
    <citation type="submission" date="2008-03" db="EMBL/GenBank/DDBJ databases">
        <title>Complete sequence of Leptothrix cholodnii SP-6.</title>
        <authorList>
            <consortium name="US DOE Joint Genome Institute"/>
            <person name="Copeland A."/>
            <person name="Lucas S."/>
            <person name="Lapidus A."/>
            <person name="Glavina del Rio T."/>
            <person name="Dalin E."/>
            <person name="Tice H."/>
            <person name="Bruce D."/>
            <person name="Goodwin L."/>
            <person name="Pitluck S."/>
            <person name="Chertkov O."/>
            <person name="Brettin T."/>
            <person name="Detter J.C."/>
            <person name="Han C."/>
            <person name="Kuske C.R."/>
            <person name="Schmutz J."/>
            <person name="Larimer F."/>
            <person name="Land M."/>
            <person name="Hauser L."/>
            <person name="Kyrpides N."/>
            <person name="Lykidis A."/>
            <person name="Emerson D."/>
            <person name="Richardson P."/>
        </authorList>
    </citation>
    <scope>NUCLEOTIDE SEQUENCE [LARGE SCALE GENOMIC DNA]</scope>
    <source>
        <strain evidence="5">ATCC 51168 / LMG 8142 / SP-6</strain>
    </source>
</reference>
<dbReference type="eggNOG" id="COG3164">
    <property type="taxonomic scope" value="Bacteria"/>
</dbReference>
<dbReference type="RefSeq" id="WP_012348521.1">
    <property type="nucleotide sequence ID" value="NC_010524.1"/>
</dbReference>
<dbReference type="PANTHER" id="PTHR38690:SF1">
    <property type="entry name" value="PROTEASE"/>
    <property type="match status" value="1"/>
</dbReference>
<dbReference type="PANTHER" id="PTHR38690">
    <property type="entry name" value="PROTEASE-RELATED"/>
    <property type="match status" value="1"/>
</dbReference>
<keyword evidence="2 4" id="KW-0812">Transmembrane</keyword>
<gene>
    <name evidence="4" type="ordered locus">Lcho_3520</name>
</gene>
<dbReference type="InterPro" id="IPR025263">
    <property type="entry name" value="YhdP_central"/>
</dbReference>
<feature type="region of interest" description="Disordered" evidence="1">
    <location>
        <begin position="1413"/>
        <end position="1450"/>
    </location>
</feature>
<feature type="transmembrane region" description="Helical" evidence="2">
    <location>
        <begin position="28"/>
        <end position="48"/>
    </location>
</feature>
<dbReference type="InterPro" id="IPR011836">
    <property type="entry name" value="YhdP"/>
</dbReference>
<proteinExistence type="predicted"/>
<dbReference type="Pfam" id="PF13116">
    <property type="entry name" value="YhdP"/>
    <property type="match status" value="1"/>
</dbReference>
<feature type="region of interest" description="Disordered" evidence="1">
    <location>
        <begin position="440"/>
        <end position="486"/>
    </location>
</feature>
<evidence type="ECO:0000259" key="3">
    <source>
        <dbReference type="Pfam" id="PF13116"/>
    </source>
</evidence>
<keyword evidence="2" id="KW-0472">Membrane</keyword>
<evidence type="ECO:0000313" key="4">
    <source>
        <dbReference type="EMBL" id="ACB35774.1"/>
    </source>
</evidence>
<dbReference type="NCBIfam" id="TIGR02099">
    <property type="entry name" value="YhdP family protein"/>
    <property type="match status" value="1"/>
</dbReference>
<dbReference type="OrthoDB" id="8521382at2"/>
<protein>
    <submittedName>
        <fullName evidence="4">Putative transmembrane protein</fullName>
    </submittedName>
</protein>
<dbReference type="KEGG" id="lch:Lcho_3520"/>
<feature type="compositionally biased region" description="Low complexity" evidence="1">
    <location>
        <begin position="1125"/>
        <end position="1138"/>
    </location>
</feature>
<feature type="region of interest" description="Disordered" evidence="1">
    <location>
        <begin position="1101"/>
        <end position="1138"/>
    </location>
</feature>
<evidence type="ECO:0000256" key="1">
    <source>
        <dbReference type="SAM" id="MobiDB-lite"/>
    </source>
</evidence>
<feature type="domain" description="YhdP central" evidence="3">
    <location>
        <begin position="28"/>
        <end position="1420"/>
    </location>
</feature>
<evidence type="ECO:0000313" key="5">
    <source>
        <dbReference type="Proteomes" id="UP000001693"/>
    </source>
</evidence>
<name>B1Y3S1_LEPCP</name>